<dbReference type="InParanoid" id="B7P4S5"/>
<evidence type="ECO:0000256" key="1">
    <source>
        <dbReference type="SAM" id="Phobius"/>
    </source>
</evidence>
<evidence type="ECO:0000313" key="2">
    <source>
        <dbReference type="EMBL" id="EEC01597.1"/>
    </source>
</evidence>
<keyword evidence="1" id="KW-1133">Transmembrane helix</keyword>
<dbReference type="EMBL" id="DS636906">
    <property type="protein sequence ID" value="EEC01597.1"/>
    <property type="molecule type" value="Genomic_DNA"/>
</dbReference>
<dbReference type="PANTHER" id="PTHR11161">
    <property type="entry name" value="O-ACYLTRANSFERASE"/>
    <property type="match status" value="1"/>
</dbReference>
<dbReference type="EMBL" id="ABJB010996646">
    <property type="status" value="NOT_ANNOTATED_CDS"/>
    <property type="molecule type" value="Genomic_DNA"/>
</dbReference>
<keyword evidence="1" id="KW-0472">Membrane</keyword>
<dbReference type="AlphaFoldDB" id="B7P4S5"/>
<dbReference type="VEuPathDB" id="VectorBase:ISCW000794"/>
<dbReference type="PANTHER" id="PTHR11161:SF0">
    <property type="entry name" value="O-ACYLTRANSFERASE LIKE PROTEIN"/>
    <property type="match status" value="1"/>
</dbReference>
<keyword evidence="4" id="KW-1185">Reference proteome</keyword>
<evidence type="ECO:0000313" key="3">
    <source>
        <dbReference type="EnsemblMetazoa" id="ISCW000794-PA"/>
    </source>
</evidence>
<feature type="transmembrane region" description="Helical" evidence="1">
    <location>
        <begin position="93"/>
        <end position="111"/>
    </location>
</feature>
<feature type="transmembrane region" description="Helical" evidence="1">
    <location>
        <begin position="25"/>
        <end position="41"/>
    </location>
</feature>
<reference evidence="3" key="2">
    <citation type="submission" date="2020-05" db="UniProtKB">
        <authorList>
            <consortium name="EnsemblMetazoa"/>
        </authorList>
    </citation>
    <scope>IDENTIFICATION</scope>
    <source>
        <strain evidence="3">wikel</strain>
    </source>
</reference>
<dbReference type="VEuPathDB" id="VectorBase:ISCP_032594"/>
<dbReference type="InterPro" id="IPR052728">
    <property type="entry name" value="O2_lipid_transport_reg"/>
</dbReference>
<dbReference type="EnsemblMetazoa" id="ISCW000794-RA">
    <property type="protein sequence ID" value="ISCW000794-PA"/>
    <property type="gene ID" value="ISCW000794"/>
</dbReference>
<accession>B7P4S5</accession>
<gene>
    <name evidence="2" type="ORF">IscW_ISCW000794</name>
</gene>
<feature type="transmembrane region" description="Helical" evidence="1">
    <location>
        <begin position="53"/>
        <end position="73"/>
    </location>
</feature>
<evidence type="ECO:0000313" key="4">
    <source>
        <dbReference type="Proteomes" id="UP000001555"/>
    </source>
</evidence>
<name>B7P4S5_IXOSC</name>
<keyword evidence="1" id="KW-0812">Transmembrane</keyword>
<protein>
    <recommendedName>
        <fullName evidence="5">Acyltransferase 3 domain-containing protein</fullName>
    </recommendedName>
</protein>
<sequence length="172" mass="18778">MQIFTVVALLCVLLAKNVRVGIAAMVAIAVSCNIFIAYFTHSAQIGPSRVTCLGLWLCSTVFCLYGVFGAFKWQKGAPPTGVDVALFNGVHRTAFAMGVAWVLYACASGQAKIIDRFLAWDGFVLLGRLTFSVYLVHFLVLVTSAAMARERIYMAHWFLDQDSHKSAGHPGK</sequence>
<reference evidence="2 4" key="1">
    <citation type="submission" date="2008-03" db="EMBL/GenBank/DDBJ databases">
        <title>Annotation of Ixodes scapularis.</title>
        <authorList>
            <consortium name="Ixodes scapularis Genome Project Consortium"/>
            <person name="Caler E."/>
            <person name="Hannick L.I."/>
            <person name="Bidwell S."/>
            <person name="Joardar V."/>
            <person name="Thiagarajan M."/>
            <person name="Amedeo P."/>
            <person name="Galinsky K.J."/>
            <person name="Schobel S."/>
            <person name="Inman J."/>
            <person name="Hostetler J."/>
            <person name="Miller J."/>
            <person name="Hammond M."/>
            <person name="Megy K."/>
            <person name="Lawson D."/>
            <person name="Kodira C."/>
            <person name="Sutton G."/>
            <person name="Meyer J."/>
            <person name="Hill C.A."/>
            <person name="Birren B."/>
            <person name="Nene V."/>
            <person name="Collins F."/>
            <person name="Alarcon-Chaidez F."/>
            <person name="Wikel S."/>
            <person name="Strausberg R."/>
        </authorList>
    </citation>
    <scope>NUCLEOTIDE SEQUENCE [LARGE SCALE GENOMIC DNA]</scope>
    <source>
        <strain evidence="4">Wikel</strain>
        <strain evidence="2">Wikel colony</strain>
    </source>
</reference>
<dbReference type="PaxDb" id="6945-B7P4S5"/>
<evidence type="ECO:0008006" key="5">
    <source>
        <dbReference type="Google" id="ProtNLM"/>
    </source>
</evidence>
<dbReference type="VEuPathDB" id="VectorBase:ISCI000794"/>
<dbReference type="EMBL" id="ABJB010843296">
    <property type="status" value="NOT_ANNOTATED_CDS"/>
    <property type="molecule type" value="Genomic_DNA"/>
</dbReference>
<dbReference type="HOGENOM" id="CLU_1556974_0_0_1"/>
<feature type="transmembrane region" description="Helical" evidence="1">
    <location>
        <begin position="123"/>
        <end position="148"/>
    </location>
</feature>
<organism>
    <name type="scientific">Ixodes scapularis</name>
    <name type="common">Black-legged tick</name>
    <name type="synonym">Deer tick</name>
    <dbReference type="NCBI Taxonomy" id="6945"/>
    <lineage>
        <taxon>Eukaryota</taxon>
        <taxon>Metazoa</taxon>
        <taxon>Ecdysozoa</taxon>
        <taxon>Arthropoda</taxon>
        <taxon>Chelicerata</taxon>
        <taxon>Arachnida</taxon>
        <taxon>Acari</taxon>
        <taxon>Parasitiformes</taxon>
        <taxon>Ixodida</taxon>
        <taxon>Ixodoidea</taxon>
        <taxon>Ixodidae</taxon>
        <taxon>Ixodinae</taxon>
        <taxon>Ixodes</taxon>
    </lineage>
</organism>
<proteinExistence type="predicted"/>
<dbReference type="Proteomes" id="UP000001555">
    <property type="component" value="Unassembled WGS sequence"/>
</dbReference>
<dbReference type="OrthoDB" id="6494029at2759"/>
<dbReference type="EMBL" id="ABJB010604812">
    <property type="status" value="NOT_ANNOTATED_CDS"/>
    <property type="molecule type" value="Genomic_DNA"/>
</dbReference>